<name>S8C2E0_9LAMI</name>
<sequence>AFATSASNILRKIDEGAFDIPSESLGIRAGYGRPPPRRDGVAEDLIVDLIRPRNVDDTVRPTVPSNVDKGCCG</sequence>
<reference evidence="1 2" key="1">
    <citation type="journal article" date="2013" name="BMC Genomics">
        <title>The miniature genome of a carnivorous plant Genlisea aurea contains a low number of genes and short non-coding sequences.</title>
        <authorList>
            <person name="Leushkin E.V."/>
            <person name="Sutormin R.A."/>
            <person name="Nabieva E.R."/>
            <person name="Penin A.A."/>
            <person name="Kondrashov A.S."/>
            <person name="Logacheva M.D."/>
        </authorList>
    </citation>
    <scope>NUCLEOTIDE SEQUENCE [LARGE SCALE GENOMIC DNA]</scope>
</reference>
<comment type="caution">
    <text evidence="1">The sequence shown here is derived from an EMBL/GenBank/DDBJ whole genome shotgun (WGS) entry which is preliminary data.</text>
</comment>
<evidence type="ECO:0000313" key="1">
    <source>
        <dbReference type="EMBL" id="EPS58626.1"/>
    </source>
</evidence>
<proteinExistence type="predicted"/>
<keyword evidence="2" id="KW-1185">Reference proteome</keyword>
<protein>
    <submittedName>
        <fullName evidence="1">Uncharacterized protein</fullName>
    </submittedName>
</protein>
<evidence type="ECO:0000313" key="2">
    <source>
        <dbReference type="Proteomes" id="UP000015453"/>
    </source>
</evidence>
<dbReference type="EMBL" id="AUSU01009035">
    <property type="protein sequence ID" value="EPS58626.1"/>
    <property type="molecule type" value="Genomic_DNA"/>
</dbReference>
<gene>
    <name evidence="1" type="ORF">M569_16187</name>
</gene>
<dbReference type="AlphaFoldDB" id="S8C2E0"/>
<feature type="non-terminal residue" evidence="1">
    <location>
        <position position="1"/>
    </location>
</feature>
<organism evidence="1 2">
    <name type="scientific">Genlisea aurea</name>
    <dbReference type="NCBI Taxonomy" id="192259"/>
    <lineage>
        <taxon>Eukaryota</taxon>
        <taxon>Viridiplantae</taxon>
        <taxon>Streptophyta</taxon>
        <taxon>Embryophyta</taxon>
        <taxon>Tracheophyta</taxon>
        <taxon>Spermatophyta</taxon>
        <taxon>Magnoliopsida</taxon>
        <taxon>eudicotyledons</taxon>
        <taxon>Gunneridae</taxon>
        <taxon>Pentapetalae</taxon>
        <taxon>asterids</taxon>
        <taxon>lamiids</taxon>
        <taxon>Lamiales</taxon>
        <taxon>Lentibulariaceae</taxon>
        <taxon>Genlisea</taxon>
    </lineage>
</organism>
<dbReference type="Proteomes" id="UP000015453">
    <property type="component" value="Unassembled WGS sequence"/>
</dbReference>
<accession>S8C2E0</accession>